<protein>
    <submittedName>
        <fullName evidence="2">Uncharacterized protein</fullName>
    </submittedName>
</protein>
<organism evidence="2 4">
    <name type="scientific">Moraxella equi</name>
    <dbReference type="NCBI Taxonomy" id="60442"/>
    <lineage>
        <taxon>Bacteria</taxon>
        <taxon>Pseudomonadati</taxon>
        <taxon>Pseudomonadota</taxon>
        <taxon>Gammaproteobacteria</taxon>
        <taxon>Moraxellales</taxon>
        <taxon>Moraxellaceae</taxon>
        <taxon>Moraxella</taxon>
    </lineage>
</organism>
<keyword evidence="3" id="KW-1185">Reference proteome</keyword>
<accession>A0A378QSW9</accession>
<evidence type="ECO:0000313" key="1">
    <source>
        <dbReference type="EMBL" id="OPH38126.1"/>
    </source>
</evidence>
<dbReference type="EMBL" id="UGQF01000001">
    <property type="protein sequence ID" value="STZ02493.1"/>
    <property type="molecule type" value="Genomic_DNA"/>
</dbReference>
<evidence type="ECO:0000313" key="4">
    <source>
        <dbReference type="Proteomes" id="UP000254618"/>
    </source>
</evidence>
<dbReference type="EMBL" id="MXAP01000066">
    <property type="protein sequence ID" value="OPH38126.1"/>
    <property type="molecule type" value="Genomic_DNA"/>
</dbReference>
<name>A0A378QSW9_9GAMM</name>
<reference evidence="2 4" key="2">
    <citation type="submission" date="2018-06" db="EMBL/GenBank/DDBJ databases">
        <authorList>
            <consortium name="Pathogen Informatics"/>
            <person name="Doyle S."/>
        </authorList>
    </citation>
    <scope>NUCLEOTIDE SEQUENCE [LARGE SCALE GENOMIC DNA]</scope>
    <source>
        <strain evidence="2 4">NCTC11012</strain>
    </source>
</reference>
<dbReference type="AlphaFoldDB" id="A0A378QSW9"/>
<reference evidence="1 3" key="1">
    <citation type="submission" date="2017-03" db="EMBL/GenBank/DDBJ databases">
        <title>Draft genome sequence of Moraxella equi CCUG 4950T type strain.</title>
        <authorList>
            <person name="Salva-Serra F."/>
            <person name="Engstrom-Jakobsson H."/>
            <person name="Thorell K."/>
            <person name="Jaen-Luchoro D."/>
            <person name="Gonzales-Siles L."/>
            <person name="Karlsson R."/>
            <person name="Yazdan S."/>
            <person name="Boulund F."/>
            <person name="Johnning A."/>
            <person name="Engstrand L."/>
            <person name="Kristiansson E."/>
            <person name="Moore E."/>
        </authorList>
    </citation>
    <scope>NUCLEOTIDE SEQUENCE [LARGE SCALE GENOMIC DNA]</scope>
    <source>
        <strain evidence="1 3">CCUG 4950</strain>
    </source>
</reference>
<dbReference type="Proteomes" id="UP000254618">
    <property type="component" value="Unassembled WGS sequence"/>
</dbReference>
<sequence length="73" mass="8345">MSETMTKAHDALCLATDNTPISNNIKRLLRLIACDDVIMAFKDGSYLVYKYNDISYRQDKLIIAQSDDLPFEI</sequence>
<evidence type="ECO:0000313" key="3">
    <source>
        <dbReference type="Proteomes" id="UP000190777"/>
    </source>
</evidence>
<proteinExistence type="predicted"/>
<gene>
    <name evidence="1" type="ORF">B5J93_06995</name>
    <name evidence="2" type="ORF">NCTC11012_00718</name>
</gene>
<evidence type="ECO:0000313" key="2">
    <source>
        <dbReference type="EMBL" id="STZ02493.1"/>
    </source>
</evidence>
<dbReference type="RefSeq" id="WP_079325737.1">
    <property type="nucleotide sequence ID" value="NZ_MXAP01000066.1"/>
</dbReference>
<dbReference type="Proteomes" id="UP000190777">
    <property type="component" value="Unassembled WGS sequence"/>
</dbReference>